<name>A0ABX0K5F5_9PROT</name>
<comment type="caution">
    <text evidence="2">The sequence shown here is derived from an EMBL/GenBank/DDBJ whole genome shotgun (WGS) entry which is preliminary data.</text>
</comment>
<proteinExistence type="predicted"/>
<reference evidence="2 3" key="1">
    <citation type="journal article" date="2020" name="Int. J. Syst. Evol. Microbiol.">
        <title>Novel acetic acid bacteria from cider fermentations: Acetobacter conturbans sp. nov. and Acetobacter fallax sp. nov.</title>
        <authorList>
            <person name="Sombolestani A.S."/>
            <person name="Cleenwerck I."/>
            <person name="Cnockaert M."/>
            <person name="Borremans W."/>
            <person name="Wieme A.D."/>
            <person name="De Vuyst L."/>
            <person name="Vandamme P."/>
        </authorList>
    </citation>
    <scope>NUCLEOTIDE SEQUENCE [LARGE SCALE GENOMIC DNA]</scope>
    <source>
        <strain evidence="2 3">LMG 1627</strain>
    </source>
</reference>
<protein>
    <submittedName>
        <fullName evidence="2">Uncharacterized protein</fullName>
    </submittedName>
</protein>
<sequence>MLYGLDRSALFRTLQIQSEQIAVLTAQREAAQAEARATQIQANAVWRDIDDRTRICLQNGLTGAGRDFEILTIAGDAEAGYFGDQMQATLEAINKQVRRSQVFSAGGVAEYYIYSRDRLVGLAVARALSDCGLSSRVSPTRIDGAGIRGPAPSGFDDAGAIQLFINMKKKPHYNRP</sequence>
<keyword evidence="3" id="KW-1185">Reference proteome</keyword>
<dbReference type="Proteomes" id="UP000631653">
    <property type="component" value="Unassembled WGS sequence"/>
</dbReference>
<organism evidence="2 3">
    <name type="scientific">Acetobacter conturbans</name>
    <dbReference type="NCBI Taxonomy" id="1737472"/>
    <lineage>
        <taxon>Bacteria</taxon>
        <taxon>Pseudomonadati</taxon>
        <taxon>Pseudomonadota</taxon>
        <taxon>Alphaproteobacteria</taxon>
        <taxon>Acetobacterales</taxon>
        <taxon>Acetobacteraceae</taxon>
        <taxon>Acetobacter</taxon>
    </lineage>
</organism>
<feature type="coiled-coil region" evidence="1">
    <location>
        <begin position="14"/>
        <end position="43"/>
    </location>
</feature>
<dbReference type="EMBL" id="WOSY01000011">
    <property type="protein sequence ID" value="NHN89390.1"/>
    <property type="molecule type" value="Genomic_DNA"/>
</dbReference>
<evidence type="ECO:0000313" key="2">
    <source>
        <dbReference type="EMBL" id="NHN89390.1"/>
    </source>
</evidence>
<keyword evidence="1" id="KW-0175">Coiled coil</keyword>
<accession>A0ABX0K5F5</accession>
<gene>
    <name evidence="2" type="ORF">GOB81_12235</name>
</gene>
<evidence type="ECO:0000313" key="3">
    <source>
        <dbReference type="Proteomes" id="UP000631653"/>
    </source>
</evidence>
<evidence type="ECO:0000256" key="1">
    <source>
        <dbReference type="SAM" id="Coils"/>
    </source>
</evidence>